<dbReference type="PANTHER" id="PTHR40455:SF1">
    <property type="entry name" value="ANTITOXIN HIGA"/>
    <property type="match status" value="1"/>
</dbReference>
<gene>
    <name evidence="1" type="ORF">CEY11_15565</name>
</gene>
<evidence type="ECO:0000313" key="2">
    <source>
        <dbReference type="Proteomes" id="UP000214603"/>
    </source>
</evidence>
<dbReference type="Proteomes" id="UP000214603">
    <property type="component" value="Unassembled WGS sequence"/>
</dbReference>
<dbReference type="OrthoDB" id="9796786at2"/>
<evidence type="ECO:0000313" key="1">
    <source>
        <dbReference type="EMBL" id="OWT58470.1"/>
    </source>
</evidence>
<sequence>MELKLIRTKKDYWAALAEAERLWDAPAKSPAADRLDVLVMLIEQYEREHFPISDPDPVDFLGHVMEVRGLTRKDLEPYLGPRGRVSDILNRTRPLTLGMIRKLAEGLRLPAEVLIRPYRLRRPAEESAAA</sequence>
<organism evidence="1 2">
    <name type="scientific">Candidimonas nitroreducens</name>
    <dbReference type="NCBI Taxonomy" id="683354"/>
    <lineage>
        <taxon>Bacteria</taxon>
        <taxon>Pseudomonadati</taxon>
        <taxon>Pseudomonadota</taxon>
        <taxon>Betaproteobacteria</taxon>
        <taxon>Burkholderiales</taxon>
        <taxon>Alcaligenaceae</taxon>
        <taxon>Candidimonas</taxon>
    </lineage>
</organism>
<dbReference type="GO" id="GO:0001046">
    <property type="term" value="F:core promoter sequence-specific DNA binding"/>
    <property type="evidence" value="ECO:0007669"/>
    <property type="project" value="TreeGrafter"/>
</dbReference>
<reference evidence="2" key="1">
    <citation type="submission" date="2017-06" db="EMBL/GenBank/DDBJ databases">
        <title>Herbaspirillum phytohormonus sp. nov., isolated from the root nodule of Robinia pseudoacacia in lead-zinc mine.</title>
        <authorList>
            <person name="Fan M."/>
            <person name="Lin Y."/>
        </authorList>
    </citation>
    <scope>NUCLEOTIDE SEQUENCE [LARGE SCALE GENOMIC DNA]</scope>
    <source>
        <strain evidence="2">SC-089</strain>
    </source>
</reference>
<comment type="caution">
    <text evidence="1">The sequence shown here is derived from an EMBL/GenBank/DDBJ whole genome shotgun (WGS) entry which is preliminary data.</text>
</comment>
<proteinExistence type="predicted"/>
<dbReference type="EMBL" id="NJIH01000008">
    <property type="protein sequence ID" value="OWT58470.1"/>
    <property type="molecule type" value="Genomic_DNA"/>
</dbReference>
<dbReference type="PANTHER" id="PTHR40455">
    <property type="entry name" value="ANTITOXIN HIGA"/>
    <property type="match status" value="1"/>
</dbReference>
<protein>
    <submittedName>
        <fullName evidence="1">Transcriptional regulator</fullName>
    </submittedName>
</protein>
<dbReference type="Gene3D" id="1.10.260.40">
    <property type="entry name" value="lambda repressor-like DNA-binding domains"/>
    <property type="match status" value="1"/>
</dbReference>
<name>A0A225MEL3_9BURK</name>
<keyword evidence="2" id="KW-1185">Reference proteome</keyword>
<dbReference type="GO" id="GO:0006355">
    <property type="term" value="P:regulation of DNA-templated transcription"/>
    <property type="evidence" value="ECO:0007669"/>
    <property type="project" value="InterPro"/>
</dbReference>
<dbReference type="InterPro" id="IPR010982">
    <property type="entry name" value="Lambda_DNA-bd_dom_sf"/>
</dbReference>
<dbReference type="InterPro" id="IPR039060">
    <property type="entry name" value="Antitox_HigA"/>
</dbReference>
<dbReference type="AlphaFoldDB" id="A0A225MEL3"/>
<accession>A0A225MEL3</accession>
<dbReference type="RefSeq" id="WP_088604380.1">
    <property type="nucleotide sequence ID" value="NZ_NJIH01000008.1"/>
</dbReference>